<accession>A0A3Q7EDZ2</accession>
<name>A0A3Q7EDZ2_SOLLC</name>
<dbReference type="PANTHER" id="PTHR11439:SF463">
    <property type="entry name" value="REVERSE TRANSCRIPTASE TY1_COPIA-TYPE DOMAIN-CONTAINING PROTEIN"/>
    <property type="match status" value="1"/>
</dbReference>
<protein>
    <recommendedName>
        <fullName evidence="3">Reverse transcriptase Ty1/copia-type domain-containing protein</fullName>
    </recommendedName>
</protein>
<evidence type="ECO:0008006" key="3">
    <source>
        <dbReference type="Google" id="ProtNLM"/>
    </source>
</evidence>
<dbReference type="EnsemblPlants" id="Solyc01g056693.1.1">
    <property type="protein sequence ID" value="Solyc01g056693.1.1"/>
    <property type="gene ID" value="Solyc01g056693.1"/>
</dbReference>
<reference evidence="1" key="1">
    <citation type="journal article" date="2012" name="Nature">
        <title>The tomato genome sequence provides insights into fleshy fruit evolution.</title>
        <authorList>
            <consortium name="Tomato Genome Consortium"/>
        </authorList>
    </citation>
    <scope>NUCLEOTIDE SEQUENCE [LARGE SCALE GENOMIC DNA]</scope>
    <source>
        <strain evidence="1">cv. Heinz 1706</strain>
    </source>
</reference>
<evidence type="ECO:0000313" key="1">
    <source>
        <dbReference type="EnsemblPlants" id="Solyc01g056693.1.1"/>
    </source>
</evidence>
<sequence length="222" mass="25101">MKDLDPLHLFLGVVVKYFDGSIQLRQSKYVAELIDNTEMTFAKVVATPLAQKHGLHESVGSLVETSFYRMIVESLQYLTLTRPDITHVVNLASQFVQNPKNGHLQGVKRIFSAEAEYRALASTSSEMTWIMHLLHDLVPLIESEKARQVRRLWCHNLGELPSPSEMVEKIVHRFAIKTVYNVANPMPHGKFTTLEGLVDMSTTIGGARWEGKTCALKIRFLP</sequence>
<organism evidence="1">
    <name type="scientific">Solanum lycopersicum</name>
    <name type="common">Tomato</name>
    <name type="synonym">Lycopersicon esculentum</name>
    <dbReference type="NCBI Taxonomy" id="4081"/>
    <lineage>
        <taxon>Eukaryota</taxon>
        <taxon>Viridiplantae</taxon>
        <taxon>Streptophyta</taxon>
        <taxon>Embryophyta</taxon>
        <taxon>Tracheophyta</taxon>
        <taxon>Spermatophyta</taxon>
        <taxon>Magnoliopsida</taxon>
        <taxon>eudicotyledons</taxon>
        <taxon>Gunneridae</taxon>
        <taxon>Pentapetalae</taxon>
        <taxon>asterids</taxon>
        <taxon>lamiids</taxon>
        <taxon>Solanales</taxon>
        <taxon>Solanaceae</taxon>
        <taxon>Solanoideae</taxon>
        <taxon>Solaneae</taxon>
        <taxon>Solanum</taxon>
        <taxon>Solanum subgen. Lycopersicon</taxon>
    </lineage>
</organism>
<keyword evidence="2" id="KW-1185">Reference proteome</keyword>
<evidence type="ECO:0000313" key="2">
    <source>
        <dbReference type="Proteomes" id="UP000004994"/>
    </source>
</evidence>
<dbReference type="STRING" id="4081.A0A3Q7EDZ2"/>
<dbReference type="PANTHER" id="PTHR11439">
    <property type="entry name" value="GAG-POL-RELATED RETROTRANSPOSON"/>
    <property type="match status" value="1"/>
</dbReference>
<dbReference type="InParanoid" id="A0A3Q7EDZ2"/>
<dbReference type="Gramene" id="Solyc01g056693.1.1">
    <property type="protein sequence ID" value="Solyc01g056693.1.1"/>
    <property type="gene ID" value="Solyc01g056693.1"/>
</dbReference>
<dbReference type="AlphaFoldDB" id="A0A3Q7EDZ2"/>
<proteinExistence type="predicted"/>
<reference evidence="1" key="2">
    <citation type="submission" date="2019-01" db="UniProtKB">
        <authorList>
            <consortium name="EnsemblPlants"/>
        </authorList>
    </citation>
    <scope>IDENTIFICATION</scope>
    <source>
        <strain evidence="1">cv. Heinz 1706</strain>
    </source>
</reference>
<dbReference type="Proteomes" id="UP000004994">
    <property type="component" value="Chromosome 1"/>
</dbReference>